<evidence type="ECO:0000313" key="2">
    <source>
        <dbReference type="Proteomes" id="UP001184614"/>
    </source>
</evidence>
<gene>
    <name evidence="1" type="ORF">J2782_001007</name>
</gene>
<sequence>MPGIALVGVDTAGGVQLGLQVPWFRVNGHPVAVKGDSVAGHGLVPHDSPTMAEGSPTFRVGGIPVCREGHLATCGHATTGQSGFRIP</sequence>
<evidence type="ECO:0000313" key="1">
    <source>
        <dbReference type="EMBL" id="MDR6431302.1"/>
    </source>
</evidence>
<keyword evidence="2" id="KW-1185">Reference proteome</keyword>
<comment type="caution">
    <text evidence="1">The sequence shown here is derived from an EMBL/GenBank/DDBJ whole genome shotgun (WGS) entry which is preliminary data.</text>
</comment>
<dbReference type="RefSeq" id="WP_310010501.1">
    <property type="nucleotide sequence ID" value="NZ_JAVDQT010000001.1"/>
</dbReference>
<organism evidence="1 2">
    <name type="scientific">Brucella pseudogrignonensis</name>
    <dbReference type="NCBI Taxonomy" id="419475"/>
    <lineage>
        <taxon>Bacteria</taxon>
        <taxon>Pseudomonadati</taxon>
        <taxon>Pseudomonadota</taxon>
        <taxon>Alphaproteobacteria</taxon>
        <taxon>Hyphomicrobiales</taxon>
        <taxon>Brucellaceae</taxon>
        <taxon>Brucella/Ochrobactrum group</taxon>
        <taxon>Brucella</taxon>
    </lineage>
</organism>
<dbReference type="InterPro" id="IPR008727">
    <property type="entry name" value="PAAR_motif"/>
</dbReference>
<reference evidence="1 2" key="1">
    <citation type="submission" date="2023-07" db="EMBL/GenBank/DDBJ databases">
        <title>Sorghum-associated microbial communities from plants grown in Nebraska, USA.</title>
        <authorList>
            <person name="Schachtman D."/>
        </authorList>
    </citation>
    <scope>NUCLEOTIDE SEQUENCE [LARGE SCALE GENOMIC DNA]</scope>
    <source>
        <strain evidence="1 2">DS1730</strain>
    </source>
</reference>
<dbReference type="Pfam" id="PF05488">
    <property type="entry name" value="PAAR_motif"/>
    <property type="match status" value="1"/>
</dbReference>
<protein>
    <submittedName>
        <fullName evidence="1">Zn-binding protein involved in type VI secretion</fullName>
    </submittedName>
</protein>
<dbReference type="Gene3D" id="2.60.200.60">
    <property type="match status" value="1"/>
</dbReference>
<name>A0ABU1M5L0_9HYPH</name>
<proteinExistence type="predicted"/>
<dbReference type="Proteomes" id="UP001184614">
    <property type="component" value="Unassembled WGS sequence"/>
</dbReference>
<dbReference type="EMBL" id="JAVDQT010000001">
    <property type="protein sequence ID" value="MDR6431302.1"/>
    <property type="molecule type" value="Genomic_DNA"/>
</dbReference>
<accession>A0ABU1M5L0</accession>